<evidence type="ECO:0000259" key="3">
    <source>
        <dbReference type="Pfam" id="PF13426"/>
    </source>
</evidence>
<reference evidence="4" key="1">
    <citation type="submission" date="2022-10" db="EMBL/GenBank/DDBJ databases">
        <title>Novel sulphate-reducing endosymbionts in the free-living metamonad Anaeramoeba.</title>
        <authorList>
            <person name="Jerlstrom-Hultqvist J."/>
            <person name="Cepicka I."/>
            <person name="Gallot-Lavallee L."/>
            <person name="Salas-Leiva D."/>
            <person name="Curtis B.A."/>
            <person name="Zahonova K."/>
            <person name="Pipaliya S."/>
            <person name="Dacks J."/>
            <person name="Roger A.J."/>
        </authorList>
    </citation>
    <scope>NUCLEOTIDE SEQUENCE</scope>
    <source>
        <strain evidence="4">BMAN</strain>
    </source>
</reference>
<protein>
    <recommendedName>
        <fullName evidence="3">PAS domain-containing protein</fullName>
    </recommendedName>
</protein>
<evidence type="ECO:0000313" key="5">
    <source>
        <dbReference type="Proteomes" id="UP001149090"/>
    </source>
</evidence>
<keyword evidence="1" id="KW-0175">Coiled coil</keyword>
<dbReference type="InterPro" id="IPR035965">
    <property type="entry name" value="PAS-like_dom_sf"/>
</dbReference>
<dbReference type="EMBL" id="JAPDFW010000091">
    <property type="protein sequence ID" value="KAJ5071137.1"/>
    <property type="molecule type" value="Genomic_DNA"/>
</dbReference>
<name>A0A9Q0LE20_ANAIG</name>
<comment type="caution">
    <text evidence="4">The sequence shown here is derived from an EMBL/GenBank/DDBJ whole genome shotgun (WGS) entry which is preliminary data.</text>
</comment>
<keyword evidence="5" id="KW-1185">Reference proteome</keyword>
<sequence length="327" mass="38023">MGNSKSSKIIKRKETETYLKSIREAKEPAMVIVVENHFCIEANDLYAKLLGLKSRKDIINKPIDPNFSAPFQPQFNKPTNEAIQELSEKLLKDTTGSIDFYWLSKNIKNEDVWIHLYITPIKIKGKQGFQCISRPILNPLENEIRETPLDQSLYLVNPQFIAMNESESSQKEKNFFADESKSTTDFSDLEAKIETDSTTFTTSNSTTRSKTTRSTTKTKNPNQLLIFYFLIKVIDELNEIKSIFEECNKSNQTQISKLADRLKIERERNKDKYNELESHLQKNLEKSEKTQLGFELAISKLQKIQELTTDPNITQFFQFDFQEEKKF</sequence>
<dbReference type="InterPro" id="IPR000014">
    <property type="entry name" value="PAS"/>
</dbReference>
<dbReference type="SUPFAM" id="SSF55785">
    <property type="entry name" value="PYP-like sensor domain (PAS domain)"/>
    <property type="match status" value="1"/>
</dbReference>
<organism evidence="4 5">
    <name type="scientific">Anaeramoeba ignava</name>
    <name type="common">Anaerobic marine amoeba</name>
    <dbReference type="NCBI Taxonomy" id="1746090"/>
    <lineage>
        <taxon>Eukaryota</taxon>
        <taxon>Metamonada</taxon>
        <taxon>Anaeramoebidae</taxon>
        <taxon>Anaeramoeba</taxon>
    </lineage>
</organism>
<dbReference type="AlphaFoldDB" id="A0A9Q0LE20"/>
<feature type="domain" description="PAS" evidence="3">
    <location>
        <begin position="29"/>
        <end position="132"/>
    </location>
</feature>
<evidence type="ECO:0000313" key="4">
    <source>
        <dbReference type="EMBL" id="KAJ5071137.1"/>
    </source>
</evidence>
<dbReference type="Pfam" id="PF13426">
    <property type="entry name" value="PAS_9"/>
    <property type="match status" value="1"/>
</dbReference>
<dbReference type="Gene3D" id="3.30.450.20">
    <property type="entry name" value="PAS domain"/>
    <property type="match status" value="1"/>
</dbReference>
<evidence type="ECO:0000256" key="2">
    <source>
        <dbReference type="SAM" id="MobiDB-lite"/>
    </source>
</evidence>
<accession>A0A9Q0LE20</accession>
<feature type="region of interest" description="Disordered" evidence="2">
    <location>
        <begin position="197"/>
        <end position="216"/>
    </location>
</feature>
<dbReference type="Proteomes" id="UP001149090">
    <property type="component" value="Unassembled WGS sequence"/>
</dbReference>
<feature type="coiled-coil region" evidence="1">
    <location>
        <begin position="259"/>
        <end position="290"/>
    </location>
</feature>
<evidence type="ECO:0000256" key="1">
    <source>
        <dbReference type="SAM" id="Coils"/>
    </source>
</evidence>
<gene>
    <name evidence="4" type="ORF">M0811_10621</name>
</gene>
<proteinExistence type="predicted"/>